<keyword evidence="1" id="KW-0472">Membrane</keyword>
<keyword evidence="1" id="KW-1133">Transmembrane helix</keyword>
<feature type="transmembrane region" description="Helical" evidence="1">
    <location>
        <begin position="124"/>
        <end position="142"/>
    </location>
</feature>
<dbReference type="Proteomes" id="UP000693970">
    <property type="component" value="Unassembled WGS sequence"/>
</dbReference>
<sequence length="350" mass="38831">MSFGLGLLAVTVAPFWMLLGFFAWDNHWTASAFALNLFKCNFASLGFLVVVLVSKSIGSHPQLFTTTNVGYFMLSSTIGILVGDWTWLEGMRILGARKIIVMDCCKPFLAALFGRIFLGEQLHIGAYLGLLLTIVGVIVVGLERESNADHGDGCNEDVVERQTHKDVTQSEHDNLLHRPQDFERQHSYVERRKQEQQSTQTYTYGLINGFLNIFFHTVGSTLTKIYGAGMKSWEINLIRFGFAGLSMGLISSTLIIRSKLTTNQSRFKQSMVSLPWYSLPSLSTSSWAHVCSGVMCVTFIHPSMVNYAMFQVPLALLLTLDSIGPLYSLPMGWIIHGDPLSGSPCRGRGA</sequence>
<feature type="transmembrane region" description="Helical" evidence="1">
    <location>
        <begin position="69"/>
        <end position="88"/>
    </location>
</feature>
<protein>
    <submittedName>
        <fullName evidence="3">EamA-like transporter family protein</fullName>
    </submittedName>
</protein>
<dbReference type="AlphaFoldDB" id="A0A9K3LZ91"/>
<evidence type="ECO:0000256" key="1">
    <source>
        <dbReference type="SAM" id="Phobius"/>
    </source>
</evidence>
<dbReference type="GO" id="GO:0016020">
    <property type="term" value="C:membrane"/>
    <property type="evidence" value="ECO:0007669"/>
    <property type="project" value="InterPro"/>
</dbReference>
<keyword evidence="4" id="KW-1185">Reference proteome</keyword>
<accession>A0A9K3LZ91</accession>
<feature type="transmembrane region" description="Helical" evidence="1">
    <location>
        <begin position="36"/>
        <end position="57"/>
    </location>
</feature>
<evidence type="ECO:0000259" key="2">
    <source>
        <dbReference type="Pfam" id="PF00892"/>
    </source>
</evidence>
<reference evidence="3" key="1">
    <citation type="journal article" date="2021" name="Sci. Rep.">
        <title>Diploid genomic architecture of Nitzschia inconspicua, an elite biomass production diatom.</title>
        <authorList>
            <person name="Oliver A."/>
            <person name="Podell S."/>
            <person name="Pinowska A."/>
            <person name="Traller J.C."/>
            <person name="Smith S.R."/>
            <person name="McClure R."/>
            <person name="Beliaev A."/>
            <person name="Bohutskyi P."/>
            <person name="Hill E.A."/>
            <person name="Rabines A."/>
            <person name="Zheng H."/>
            <person name="Allen L.Z."/>
            <person name="Kuo A."/>
            <person name="Grigoriev I.V."/>
            <person name="Allen A.E."/>
            <person name="Hazlebeck D."/>
            <person name="Allen E.E."/>
        </authorList>
    </citation>
    <scope>NUCLEOTIDE SEQUENCE</scope>
    <source>
        <strain evidence="3">Hildebrandi</strain>
    </source>
</reference>
<organism evidence="3 4">
    <name type="scientific">Nitzschia inconspicua</name>
    <dbReference type="NCBI Taxonomy" id="303405"/>
    <lineage>
        <taxon>Eukaryota</taxon>
        <taxon>Sar</taxon>
        <taxon>Stramenopiles</taxon>
        <taxon>Ochrophyta</taxon>
        <taxon>Bacillariophyta</taxon>
        <taxon>Bacillariophyceae</taxon>
        <taxon>Bacillariophycidae</taxon>
        <taxon>Bacillariales</taxon>
        <taxon>Bacillariaceae</taxon>
        <taxon>Nitzschia</taxon>
    </lineage>
</organism>
<feature type="transmembrane region" description="Helical" evidence="1">
    <location>
        <begin position="6"/>
        <end position="24"/>
    </location>
</feature>
<comment type="caution">
    <text evidence="3">The sequence shown here is derived from an EMBL/GenBank/DDBJ whole genome shotgun (WGS) entry which is preliminary data.</text>
</comment>
<reference evidence="3" key="2">
    <citation type="submission" date="2021-04" db="EMBL/GenBank/DDBJ databases">
        <authorList>
            <person name="Podell S."/>
        </authorList>
    </citation>
    <scope>NUCLEOTIDE SEQUENCE</scope>
    <source>
        <strain evidence="3">Hildebrandi</strain>
    </source>
</reference>
<feature type="transmembrane region" description="Helical" evidence="1">
    <location>
        <begin position="307"/>
        <end position="327"/>
    </location>
</feature>
<evidence type="ECO:0000313" key="3">
    <source>
        <dbReference type="EMBL" id="KAG7370560.1"/>
    </source>
</evidence>
<dbReference type="Pfam" id="PF00892">
    <property type="entry name" value="EamA"/>
    <property type="match status" value="1"/>
</dbReference>
<name>A0A9K3LZ91_9STRA</name>
<dbReference type="InterPro" id="IPR000620">
    <property type="entry name" value="EamA_dom"/>
</dbReference>
<dbReference type="EMBL" id="JAGRRH010000004">
    <property type="protein sequence ID" value="KAG7370560.1"/>
    <property type="molecule type" value="Genomic_DNA"/>
</dbReference>
<proteinExistence type="predicted"/>
<dbReference type="OrthoDB" id="195482at2759"/>
<evidence type="ECO:0000313" key="4">
    <source>
        <dbReference type="Proteomes" id="UP000693970"/>
    </source>
</evidence>
<feature type="transmembrane region" description="Helical" evidence="1">
    <location>
        <begin position="238"/>
        <end position="256"/>
    </location>
</feature>
<feature type="transmembrane region" description="Helical" evidence="1">
    <location>
        <begin position="201"/>
        <end position="218"/>
    </location>
</feature>
<keyword evidence="1" id="KW-0812">Transmembrane</keyword>
<gene>
    <name evidence="3" type="ORF">IV203_019130</name>
</gene>
<feature type="domain" description="EamA" evidence="2">
    <location>
        <begin position="7"/>
        <end position="140"/>
    </location>
</feature>